<evidence type="ECO:0000313" key="2">
    <source>
        <dbReference type="Proteomes" id="UP000218023"/>
    </source>
</evidence>
<reference evidence="1 2" key="1">
    <citation type="submission" date="2017-09" db="EMBL/GenBank/DDBJ databases">
        <title>Paracoccus alkalisoli sp. nov., isolated from saline alkaline soil.</title>
        <authorList>
            <person name="Dong X."/>
            <person name="Zhang G."/>
        </authorList>
    </citation>
    <scope>NUCLEOTIDE SEQUENCE [LARGE SCALE GENOMIC DNA]</scope>
    <source>
        <strain evidence="1 2">WN007</strain>
    </source>
</reference>
<dbReference type="Proteomes" id="UP000218023">
    <property type="component" value="Unassembled WGS sequence"/>
</dbReference>
<dbReference type="RefSeq" id="WP_095640574.1">
    <property type="nucleotide sequence ID" value="NZ_NSJZ01000010.1"/>
</dbReference>
<evidence type="ECO:0000313" key="1">
    <source>
        <dbReference type="EMBL" id="PAU96784.1"/>
    </source>
</evidence>
<comment type="caution">
    <text evidence="1">The sequence shown here is derived from an EMBL/GenBank/DDBJ whole genome shotgun (WGS) entry which is preliminary data.</text>
</comment>
<name>A0A2A2GIG0_9RHOB</name>
<protein>
    <submittedName>
        <fullName evidence="1">Uncharacterized protein</fullName>
    </submittedName>
</protein>
<accession>A0A2A2GIG0</accession>
<keyword evidence="2" id="KW-1185">Reference proteome</keyword>
<organism evidence="1 2">
    <name type="scientific">Paracoccus salipaludis</name>
    <dbReference type="NCBI Taxonomy" id="2032623"/>
    <lineage>
        <taxon>Bacteria</taxon>
        <taxon>Pseudomonadati</taxon>
        <taxon>Pseudomonadota</taxon>
        <taxon>Alphaproteobacteria</taxon>
        <taxon>Rhodobacterales</taxon>
        <taxon>Paracoccaceae</taxon>
        <taxon>Paracoccus</taxon>
    </lineage>
</organism>
<dbReference type="OrthoDB" id="3078369at2"/>
<dbReference type="EMBL" id="NSJZ01000010">
    <property type="protein sequence ID" value="PAU96784.1"/>
    <property type="molecule type" value="Genomic_DNA"/>
</dbReference>
<gene>
    <name evidence="1" type="ORF">CK240_11935</name>
</gene>
<sequence>MLKVLTEKAGLSCAHGGRVGLEASQDLVRIQGVPALVRPDLLDRPIRACPHATPANPPCFRTVSVDEAASYSSFVFIEGKPLAKLSATGKTDWSKLGIVPFSAGAAGQDFVTVGE</sequence>
<proteinExistence type="predicted"/>
<dbReference type="AlphaFoldDB" id="A0A2A2GIG0"/>